<feature type="compositionally biased region" description="Acidic residues" evidence="1">
    <location>
        <begin position="573"/>
        <end position="582"/>
    </location>
</feature>
<dbReference type="EMBL" id="BKCJ010002844">
    <property type="protein sequence ID" value="GEU51291.1"/>
    <property type="molecule type" value="Genomic_DNA"/>
</dbReference>
<sequence length="645" mass="73167">MGDENPIRTLGDYSKPSHEGYMNTIELHLGNNVVPLRWLAQNGCSFYGLRSEDPNQHLKDFLKLVDSLDLDGENRTPKKLLIREEAKFLVTKNINYISLARGEGERSNKIDVATGDDIERPTETETGMQVKEVEKKNEAEKEEMTEGHVYEEILRKNITRKEDIGGNFEIPCNIGGPKHINALVDQGFDVNVMPISTYMKLTDERPTETDIRLSLASHSYIYPLGIVEDILVEVADHVYLMDFVILDIKVDEKRPFILGTPFLTTAKAVIKFDKSTITLRSGKSKISFHRIPESLCKIERGVKNAIDPIAPTMTVNRLVLEWEERIKHHLEREIKFDQWKGKNFKSKHHTLVKVEGKMGDEGEVTFLALGWHLEEIHMTWAHLEKKRTRLRTCTKIHQKVLLTKRGDGIAGIKRRRRDLSGDGVWILATSSQRSCLKVDLEPSTWQRRQEHKATMSLEAEAVVAALPTGVLDHAPVPNTESETPPPVPIMLRKDAYVLLLWASKPKRTKGPKPREETLPFSNWATINKNYPIPATQLAAIAAKLEVFETMKEDIAALKEGEQSRSESSRNGEEANEDVEEPLTTDLTNLESDLEETAQISLHAILGKPHPTTMKVHDVLVNELKLATQPLTPFGFQIVYDIYHLM</sequence>
<evidence type="ECO:0000256" key="1">
    <source>
        <dbReference type="SAM" id="MobiDB-lite"/>
    </source>
</evidence>
<feature type="compositionally biased region" description="Basic and acidic residues" evidence="1">
    <location>
        <begin position="558"/>
        <end position="572"/>
    </location>
</feature>
<dbReference type="PANTHER" id="PTHR33067:SF9">
    <property type="entry name" value="RNA-DIRECTED DNA POLYMERASE"/>
    <property type="match status" value="1"/>
</dbReference>
<dbReference type="AlphaFoldDB" id="A0A6L2KP50"/>
<dbReference type="CDD" id="cd00303">
    <property type="entry name" value="retropepsin_like"/>
    <property type="match status" value="1"/>
</dbReference>
<dbReference type="InterPro" id="IPR021109">
    <property type="entry name" value="Peptidase_aspartic_dom_sf"/>
</dbReference>
<evidence type="ECO:0000313" key="2">
    <source>
        <dbReference type="EMBL" id="GEU51291.1"/>
    </source>
</evidence>
<protein>
    <recommendedName>
        <fullName evidence="3">MAK10-like protein</fullName>
    </recommendedName>
</protein>
<comment type="caution">
    <text evidence="2">The sequence shown here is derived from an EMBL/GenBank/DDBJ whole genome shotgun (WGS) entry which is preliminary data.</text>
</comment>
<gene>
    <name evidence="2" type="ORF">Tci_023269</name>
</gene>
<dbReference type="Gene3D" id="2.40.70.10">
    <property type="entry name" value="Acid Proteases"/>
    <property type="match status" value="1"/>
</dbReference>
<proteinExistence type="predicted"/>
<dbReference type="PANTHER" id="PTHR33067">
    <property type="entry name" value="RNA-DIRECTED DNA POLYMERASE-RELATED"/>
    <property type="match status" value="1"/>
</dbReference>
<feature type="region of interest" description="Disordered" evidence="1">
    <location>
        <begin position="558"/>
        <end position="582"/>
    </location>
</feature>
<reference evidence="2" key="1">
    <citation type="journal article" date="2019" name="Sci. Rep.">
        <title>Draft genome of Tanacetum cinerariifolium, the natural source of mosquito coil.</title>
        <authorList>
            <person name="Yamashiro T."/>
            <person name="Shiraishi A."/>
            <person name="Satake H."/>
            <person name="Nakayama K."/>
        </authorList>
    </citation>
    <scope>NUCLEOTIDE SEQUENCE</scope>
</reference>
<organism evidence="2">
    <name type="scientific">Tanacetum cinerariifolium</name>
    <name type="common">Dalmatian daisy</name>
    <name type="synonym">Chrysanthemum cinerariifolium</name>
    <dbReference type="NCBI Taxonomy" id="118510"/>
    <lineage>
        <taxon>Eukaryota</taxon>
        <taxon>Viridiplantae</taxon>
        <taxon>Streptophyta</taxon>
        <taxon>Embryophyta</taxon>
        <taxon>Tracheophyta</taxon>
        <taxon>Spermatophyta</taxon>
        <taxon>Magnoliopsida</taxon>
        <taxon>eudicotyledons</taxon>
        <taxon>Gunneridae</taxon>
        <taxon>Pentapetalae</taxon>
        <taxon>asterids</taxon>
        <taxon>campanulids</taxon>
        <taxon>Asterales</taxon>
        <taxon>Asteraceae</taxon>
        <taxon>Asteroideae</taxon>
        <taxon>Anthemideae</taxon>
        <taxon>Anthemidinae</taxon>
        <taxon>Tanacetum</taxon>
    </lineage>
</organism>
<evidence type="ECO:0008006" key="3">
    <source>
        <dbReference type="Google" id="ProtNLM"/>
    </source>
</evidence>
<accession>A0A6L2KP50</accession>
<name>A0A6L2KP50_TANCI</name>